<dbReference type="EMBL" id="FRBY01000001">
    <property type="protein sequence ID" value="SHL25643.1"/>
    <property type="molecule type" value="Genomic_DNA"/>
</dbReference>
<reference evidence="3" key="1">
    <citation type="submission" date="2016-11" db="EMBL/GenBank/DDBJ databases">
        <authorList>
            <person name="Varghese N."/>
            <person name="Submissions S."/>
        </authorList>
    </citation>
    <scope>NUCLEOTIDE SEQUENCE [LARGE SCALE GENOMIC DNA]</scope>
    <source>
        <strain evidence="3">DSM 1811</strain>
    </source>
</reference>
<dbReference type="AlphaFoldDB" id="A0A1M6Z5C2"/>
<dbReference type="STRING" id="29534.SAMN05444366_0125"/>
<sequence>MPEAQHFMTKPKQSQLKFLNKKYRNFSFGISLYFLFILWALIANPRYRAECLLRYKFTF</sequence>
<evidence type="ECO:0000313" key="2">
    <source>
        <dbReference type="EMBL" id="SHL25643.1"/>
    </source>
</evidence>
<organism evidence="2 3">
    <name type="scientific">Flavobacterium saccharophilum</name>
    <dbReference type="NCBI Taxonomy" id="29534"/>
    <lineage>
        <taxon>Bacteria</taxon>
        <taxon>Pseudomonadati</taxon>
        <taxon>Bacteroidota</taxon>
        <taxon>Flavobacteriia</taxon>
        <taxon>Flavobacteriales</taxon>
        <taxon>Flavobacteriaceae</taxon>
        <taxon>Flavobacterium</taxon>
    </lineage>
</organism>
<accession>A0A1M6Z5C2</accession>
<name>A0A1M6Z5C2_9FLAO</name>
<protein>
    <submittedName>
        <fullName evidence="2">Uncharacterized protein</fullName>
    </submittedName>
</protein>
<evidence type="ECO:0000256" key="1">
    <source>
        <dbReference type="SAM" id="Phobius"/>
    </source>
</evidence>
<evidence type="ECO:0000313" key="3">
    <source>
        <dbReference type="Proteomes" id="UP000184121"/>
    </source>
</evidence>
<keyword evidence="3" id="KW-1185">Reference proteome</keyword>
<gene>
    <name evidence="2" type="ORF">SAMN05444366_0125</name>
</gene>
<keyword evidence="1" id="KW-0472">Membrane</keyword>
<keyword evidence="1" id="KW-1133">Transmembrane helix</keyword>
<keyword evidence="1" id="KW-0812">Transmembrane</keyword>
<feature type="transmembrane region" description="Helical" evidence="1">
    <location>
        <begin position="26"/>
        <end position="44"/>
    </location>
</feature>
<proteinExistence type="predicted"/>
<dbReference type="Proteomes" id="UP000184121">
    <property type="component" value="Unassembled WGS sequence"/>
</dbReference>